<protein>
    <submittedName>
        <fullName evidence="2">T9SS type B sorting domain-containing protein</fullName>
    </submittedName>
</protein>
<feature type="signal peptide" evidence="1">
    <location>
        <begin position="1"/>
        <end position="22"/>
    </location>
</feature>
<proteinExistence type="predicted"/>
<feature type="chain" id="PRO_5047219126" evidence="1">
    <location>
        <begin position="23"/>
        <end position="1124"/>
    </location>
</feature>
<gene>
    <name evidence="2" type="ORF">RM697_12760</name>
</gene>
<accession>A0ABU2YNA4</accession>
<comment type="caution">
    <text evidence="2">The sequence shown here is derived from an EMBL/GenBank/DDBJ whole genome shotgun (WGS) entry which is preliminary data.</text>
</comment>
<keyword evidence="3" id="KW-1185">Reference proteome</keyword>
<dbReference type="InterPro" id="IPR011044">
    <property type="entry name" value="Quino_amine_DH_bsu"/>
</dbReference>
<evidence type="ECO:0000313" key="3">
    <source>
        <dbReference type="Proteomes" id="UP001259492"/>
    </source>
</evidence>
<sequence length="1124" mass="124076">MKKIFTIILLLCGLATFSQNEASFWYFGQNAGLQFDVASGSVTALTNGQLDTLEGCTSISDTNGNLLFYSDGITIWNQNHQVMPNGTGLKGDPSSTSSGLIVPKPQDPTKYYMFTVDEPHHSNSSAFPNETDGDGINDGFMYSLVDMNLDSGNGDVDLTEKNIQLITYDETNPTEVEFKCSEKITAVKADDCSSFWVITHFTNKFYAFKVDVNGVNSDPVISEVGPEVPVSGYRRNALGYLKASPDGSKLVVAHFGFASAFNTNSPGGVYMFDFDNETGEVSNSLELYGPENGNSPYGVEFSSENKRVYATVGLGANGNNASQLLQWDLEATDIPGSIQIIDFSNNLSAGAIQLGLDKRIYRALVDFSDFFNTGRHLGVINNPESLGQDVAYDENGILVDVNGTTQNLSKIGLPPFIQSLFNSEIDIIRNGISTTQLLLCDSANYTLTADDIPGADYTWFQDGNEIIGEETFELLIDEPGFYEVFIEPNNGECPIEGEALVEVFEIPIIATQPADIEVCDTENTFVLTDKDSEILGSLDPSIYDVKYFISQEDADLNENEIIGPFTTNSNSQTIYVVVSNSGNSNCFDETQFTITRFSTPTINNLEDIEYCDFYLDPTDGIAEFDLSTLNADILGNQNDTDYTLSYHETFNDAESDTNPISSLFTNTDPSEEIFVRLENNLDQTCFVIDSFNLITNAAPTANTINILQCDEDGIPEGFTLFNLDNYQSEITDNPEDKTFSYFLSFTDAINEEDPINGSNFNNFFNPQTVFALIVDNTTGCSNIAEIRLEISATSSRNVTLQECDNDGNEDGFVAFNLTDAETLILEGISPDLEVVFYQTYDEALLELNPLATTFTNTITYSQTIYARVENMSACFGISEVELTVFELPNIETEFQTIYCLNAFPETITLTGGVIDDDPSNYYYQWSNGIDDESEIEINEPGTYTVIVSNTDGCSKTRTITVLPSNTATIDNIIVTDAAENNSITLQVSGEGDYEFALDNSVGPYQDSNVFENVSFGFHDVYVRDKNGCGIVSELVSVIGFPKFFTPNDDTVNDFWQVKGISSQFQPNSVIYIFNRYGKLLNELDPLGSGWNGTYNGLPMPSDDYWYNVTLQDGRTFNGHFALRR</sequence>
<dbReference type="Gene3D" id="2.60.40.10">
    <property type="entry name" value="Immunoglobulins"/>
    <property type="match status" value="1"/>
</dbReference>
<reference evidence="2 3" key="1">
    <citation type="submission" date="2023-09" db="EMBL/GenBank/DDBJ databases">
        <authorList>
            <person name="Rey-Velasco X."/>
        </authorList>
    </citation>
    <scope>NUCLEOTIDE SEQUENCE [LARGE SCALE GENOMIC DNA]</scope>
    <source>
        <strain evidence="2 3">W332</strain>
    </source>
</reference>
<dbReference type="NCBIfam" id="TIGR04131">
    <property type="entry name" value="Bac_Flav_CTERM"/>
    <property type="match status" value="1"/>
</dbReference>
<keyword evidence="1" id="KW-0732">Signal</keyword>
<organism evidence="2 3">
    <name type="scientific">Microcosmobacter mediterraneus</name>
    <dbReference type="NCBI Taxonomy" id="3075607"/>
    <lineage>
        <taxon>Bacteria</taxon>
        <taxon>Pseudomonadati</taxon>
        <taxon>Bacteroidota</taxon>
        <taxon>Flavobacteriia</taxon>
        <taxon>Flavobacteriales</taxon>
        <taxon>Flavobacteriaceae</taxon>
        <taxon>Microcosmobacter</taxon>
    </lineage>
</organism>
<dbReference type="SUPFAM" id="SSF50969">
    <property type="entry name" value="YVTN repeat-like/Quinoprotein amine dehydrogenase"/>
    <property type="match status" value="1"/>
</dbReference>
<dbReference type="InterPro" id="IPR026341">
    <property type="entry name" value="T9SS_type_B"/>
</dbReference>
<dbReference type="Pfam" id="PF13585">
    <property type="entry name" value="CHU_C"/>
    <property type="match status" value="1"/>
</dbReference>
<name>A0ABU2YNA4_9FLAO</name>
<evidence type="ECO:0000313" key="2">
    <source>
        <dbReference type="EMBL" id="MDT0559527.1"/>
    </source>
</evidence>
<dbReference type="SUPFAM" id="SSF82171">
    <property type="entry name" value="DPP6 N-terminal domain-like"/>
    <property type="match status" value="1"/>
</dbReference>
<evidence type="ECO:0000256" key="1">
    <source>
        <dbReference type="SAM" id="SignalP"/>
    </source>
</evidence>
<dbReference type="RefSeq" id="WP_311428290.1">
    <property type="nucleotide sequence ID" value="NZ_JAVRIA010000009.1"/>
</dbReference>
<dbReference type="InterPro" id="IPR013783">
    <property type="entry name" value="Ig-like_fold"/>
</dbReference>
<dbReference type="Proteomes" id="UP001259492">
    <property type="component" value="Unassembled WGS sequence"/>
</dbReference>
<dbReference type="EMBL" id="JAVRIA010000009">
    <property type="protein sequence ID" value="MDT0559527.1"/>
    <property type="molecule type" value="Genomic_DNA"/>
</dbReference>